<comment type="caution">
    <text evidence="8">The sequence shown here is derived from an EMBL/GenBank/DDBJ whole genome shotgun (WGS) entry which is preliminary data.</text>
</comment>
<proteinExistence type="inferred from homology"/>
<reference evidence="8 9" key="1">
    <citation type="journal article" date="2011" name="J. Gen. Appl. Microbiol.">
        <title>Draft genome sequencing of the enigmatic yeast Saitoella complicata.</title>
        <authorList>
            <person name="Nishida H."/>
            <person name="Hamamoto M."/>
            <person name="Sugiyama J."/>
        </authorList>
    </citation>
    <scope>NUCLEOTIDE SEQUENCE [LARGE SCALE GENOMIC DNA]</scope>
    <source>
        <strain evidence="8 9">NRRL Y-17804</strain>
    </source>
</reference>
<gene>
    <name evidence="8" type="ORF">G7K_3725-t1</name>
</gene>
<name>A0A0E9NIS1_SAICN</name>
<dbReference type="PANTHER" id="PTHR10742">
    <property type="entry name" value="FLAVIN MONOAMINE OXIDASE"/>
    <property type="match status" value="1"/>
</dbReference>
<feature type="region of interest" description="Disordered" evidence="4">
    <location>
        <begin position="219"/>
        <end position="294"/>
    </location>
</feature>
<keyword evidence="2" id="KW-0560">Oxidoreductase</keyword>
<keyword evidence="3" id="KW-0238">DNA-binding</keyword>
<dbReference type="GO" id="GO:0003682">
    <property type="term" value="F:chromatin binding"/>
    <property type="evidence" value="ECO:0007669"/>
    <property type="project" value="TreeGrafter"/>
</dbReference>
<dbReference type="SUPFAM" id="SSF46689">
    <property type="entry name" value="Homeodomain-like"/>
    <property type="match status" value="1"/>
</dbReference>
<dbReference type="InterPro" id="IPR036388">
    <property type="entry name" value="WH-like_DNA-bd_sf"/>
</dbReference>
<reference evidence="8 9" key="2">
    <citation type="journal article" date="2014" name="J. Gen. Appl. Microbiol.">
        <title>The early diverging ascomycetous budding yeast Saitoella complicata has three histone deacetylases belonging to the Clr6, Hos2, and Rpd3 lineages.</title>
        <authorList>
            <person name="Nishida H."/>
            <person name="Matsumoto T."/>
            <person name="Kondo S."/>
            <person name="Hamamoto M."/>
            <person name="Yoshikawa H."/>
        </authorList>
    </citation>
    <scope>NUCLEOTIDE SEQUENCE [LARGE SCALE GENOMIC DNA]</scope>
    <source>
        <strain evidence="8 9">NRRL Y-17804</strain>
    </source>
</reference>
<dbReference type="Pfam" id="PF01593">
    <property type="entry name" value="Amino_oxidase"/>
    <property type="match status" value="2"/>
</dbReference>
<dbReference type="PANTHER" id="PTHR10742:SF386">
    <property type="entry name" value="LYSINE-SPECIFIC HISTONE DEMETHYLASE 1A"/>
    <property type="match status" value="1"/>
</dbReference>
<dbReference type="Gene3D" id="3.90.660.10">
    <property type="match status" value="1"/>
</dbReference>
<dbReference type="Gene3D" id="1.10.10.10">
    <property type="entry name" value="Winged helix-like DNA-binding domain superfamily/Winged helix DNA-binding domain"/>
    <property type="match status" value="1"/>
</dbReference>
<dbReference type="GO" id="GO:0010468">
    <property type="term" value="P:regulation of gene expression"/>
    <property type="evidence" value="ECO:0007669"/>
    <property type="project" value="UniProtKB-ARBA"/>
</dbReference>
<dbReference type="InterPro" id="IPR036910">
    <property type="entry name" value="HMG_box_dom_sf"/>
</dbReference>
<dbReference type="PROSITE" id="PS50934">
    <property type="entry name" value="SWIRM"/>
    <property type="match status" value="1"/>
</dbReference>
<dbReference type="EMBL" id="BACD03000024">
    <property type="protein sequence ID" value="GAO49576.1"/>
    <property type="molecule type" value="Genomic_DNA"/>
</dbReference>
<reference evidence="8 9" key="3">
    <citation type="journal article" date="2015" name="Genome Announc.">
        <title>Draft Genome Sequence of the Archiascomycetous Yeast Saitoella complicata.</title>
        <authorList>
            <person name="Yamauchi K."/>
            <person name="Kondo S."/>
            <person name="Hamamoto M."/>
            <person name="Takahashi Y."/>
            <person name="Ogura Y."/>
            <person name="Hayashi T."/>
            <person name="Nishida H."/>
        </authorList>
    </citation>
    <scope>NUCLEOTIDE SEQUENCE [LARGE SCALE GENOMIC DNA]</scope>
    <source>
        <strain evidence="8 9">NRRL Y-17804</strain>
    </source>
</reference>
<dbReference type="GO" id="GO:0003677">
    <property type="term" value="F:DNA binding"/>
    <property type="evidence" value="ECO:0007669"/>
    <property type="project" value="UniProtKB-UniRule"/>
</dbReference>
<evidence type="ECO:0000256" key="5">
    <source>
        <dbReference type="SAM" id="Phobius"/>
    </source>
</evidence>
<dbReference type="GO" id="GO:0006338">
    <property type="term" value="P:chromatin remodeling"/>
    <property type="evidence" value="ECO:0007669"/>
    <property type="project" value="UniProtKB-ARBA"/>
</dbReference>
<feature type="domain" description="HMG box" evidence="6">
    <location>
        <begin position="1101"/>
        <end position="1181"/>
    </location>
</feature>
<dbReference type="InterPro" id="IPR050281">
    <property type="entry name" value="Flavin_monoamine_oxidase"/>
</dbReference>
<feature type="compositionally biased region" description="Acidic residues" evidence="4">
    <location>
        <begin position="265"/>
        <end position="276"/>
    </location>
</feature>
<keyword evidence="5" id="KW-0812">Transmembrane</keyword>
<dbReference type="Gene3D" id="3.50.50.60">
    <property type="entry name" value="FAD/NAD(P)-binding domain"/>
    <property type="match status" value="2"/>
</dbReference>
<feature type="DNA-binding region" description="HMG box" evidence="3">
    <location>
        <begin position="1101"/>
        <end position="1181"/>
    </location>
</feature>
<evidence type="ECO:0000256" key="3">
    <source>
        <dbReference type="PROSITE-ProRule" id="PRU00267"/>
    </source>
</evidence>
<feature type="transmembrane region" description="Helical" evidence="5">
    <location>
        <begin position="7"/>
        <end position="36"/>
    </location>
</feature>
<dbReference type="GO" id="GO:0016491">
    <property type="term" value="F:oxidoreductase activity"/>
    <property type="evidence" value="ECO:0007669"/>
    <property type="project" value="UniProtKB-KW"/>
</dbReference>
<evidence type="ECO:0000259" key="7">
    <source>
        <dbReference type="PROSITE" id="PS50934"/>
    </source>
</evidence>
<feature type="domain" description="SWIRM" evidence="7">
    <location>
        <begin position="330"/>
        <end position="425"/>
    </location>
</feature>
<evidence type="ECO:0000313" key="9">
    <source>
        <dbReference type="Proteomes" id="UP000033140"/>
    </source>
</evidence>
<dbReference type="OMA" id="WCAENPF"/>
<protein>
    <recommendedName>
        <fullName evidence="10">HMG box domain-containing protein</fullName>
    </recommendedName>
</protein>
<accession>A0A0E9NIS1</accession>
<dbReference type="InterPro" id="IPR009071">
    <property type="entry name" value="HMG_box_dom"/>
</dbReference>
<evidence type="ECO:0000259" key="6">
    <source>
        <dbReference type="PROSITE" id="PS50118"/>
    </source>
</evidence>
<dbReference type="InterPro" id="IPR036188">
    <property type="entry name" value="FAD/NAD-bd_sf"/>
</dbReference>
<dbReference type="SUPFAM" id="SSF51905">
    <property type="entry name" value="FAD/NAD(P)-binding domain"/>
    <property type="match status" value="1"/>
</dbReference>
<dbReference type="InterPro" id="IPR009057">
    <property type="entry name" value="Homeodomain-like_sf"/>
</dbReference>
<organism evidence="8 9">
    <name type="scientific">Saitoella complicata (strain BCRC 22490 / CBS 7301 / JCM 7358 / NBRC 10748 / NRRL Y-17804)</name>
    <dbReference type="NCBI Taxonomy" id="698492"/>
    <lineage>
        <taxon>Eukaryota</taxon>
        <taxon>Fungi</taxon>
        <taxon>Dikarya</taxon>
        <taxon>Ascomycota</taxon>
        <taxon>Taphrinomycotina</taxon>
        <taxon>Taphrinomycotina incertae sedis</taxon>
        <taxon>Saitoella</taxon>
    </lineage>
</organism>
<dbReference type="GO" id="GO:0005634">
    <property type="term" value="C:nucleus"/>
    <property type="evidence" value="ECO:0007669"/>
    <property type="project" value="UniProtKB-UniRule"/>
</dbReference>
<evidence type="ECO:0000313" key="8">
    <source>
        <dbReference type="EMBL" id="GAO49576.1"/>
    </source>
</evidence>
<dbReference type="PROSITE" id="PS50118">
    <property type="entry name" value="HMG_BOX_2"/>
    <property type="match status" value="1"/>
</dbReference>
<dbReference type="AlphaFoldDB" id="A0A0E9NIS1"/>
<dbReference type="Gene3D" id="1.10.30.10">
    <property type="entry name" value="High mobility group box domain"/>
    <property type="match status" value="1"/>
</dbReference>
<comment type="similarity">
    <text evidence="1">Belongs to the flavin monoamine oxidase family.</text>
</comment>
<evidence type="ECO:0008006" key="10">
    <source>
        <dbReference type="Google" id="ProtNLM"/>
    </source>
</evidence>
<keyword evidence="9" id="KW-1185">Reference proteome</keyword>
<dbReference type="STRING" id="698492.A0A0E9NIS1"/>
<evidence type="ECO:0000256" key="1">
    <source>
        <dbReference type="ARBA" id="ARBA00005995"/>
    </source>
</evidence>
<dbReference type="SUPFAM" id="SSF47095">
    <property type="entry name" value="HMG-box"/>
    <property type="match status" value="1"/>
</dbReference>
<keyword evidence="3" id="KW-0539">Nucleus</keyword>
<feature type="compositionally biased region" description="Basic and acidic residues" evidence="4">
    <location>
        <begin position="253"/>
        <end position="264"/>
    </location>
</feature>
<dbReference type="Proteomes" id="UP000033140">
    <property type="component" value="Unassembled WGS sequence"/>
</dbReference>
<dbReference type="GO" id="GO:0050660">
    <property type="term" value="F:flavin adenine dinucleotide binding"/>
    <property type="evidence" value="ECO:0007669"/>
    <property type="project" value="TreeGrafter"/>
</dbReference>
<dbReference type="InterPro" id="IPR002937">
    <property type="entry name" value="Amino_oxidase"/>
</dbReference>
<sequence length="1252" mass="138976">MGLRLPILLIFPFLPFPIPILSVSVILLFPFSYYFFFFSYLPFRSIAMADHQSPDNAQGTGNMYGIENLASAALASRVSQPTTTATRPAQQQQQPQLATTEQELWSILQQHDPTQTLNATAAAAAAAQSAQRSGSQPATAQVPAVSAATGYPGYGYTAAAAGYQYANAMAYQRPPVPPPQAAQYQQYQQYLSYPQAAYAGAQTAFQPYSPDFFTPSPAVAAQQAVHTPAPGSFGTPTPATRVSAQPTRQSKRVRIDPSHLREELTGDDEDEDEDDLTPLPKHETIPAQPAPPIQLAPGVRFVMGTHPSALTGRPKSCIPNIFAKDWARECVEAAINSRLPPYALSKDEYNTFKGAINHVQVTNYLNIRNAVLWLWLRNPLCPVSREEAFGVCRDDRFVPLAEKIFEYLVRGGYINNGVIPIPSPLEVLGQVQPERSKSGKVVVVVGSGIAGLSAARQLEGLFKHFANKFPEDEELPKVMVVEARSRIGGRVYSRPIKADTREQLDLGEGRESTAEMGAMIVTGFDYGNPLGVLIKKQLALPYHHLRETDLHDETGQKVDKERDVRVERMFNDVLDRAAGFKEPRVQPKLVEGNKWDLDLGRDPSSEGGKTIAEVEKGEAEIPPMSAGVETGISTPSNESVFGAGLERMTGRPWHATGTAGKIPPIEALRRIGFEVEERDVETFQPRPADEPTLGDTMDAILLEFKELAKLTPEDMRMVNWHYANLEYANAANLRKLSLKHWDQDDGNEFRGAHSMVVGGYGQLARALALAPEKLDIKLRKSVQTVVYSDAQTMINGTMYQQPPVRVICHDGDVIGADAVIVTLPLGVLKSGDVAFEPALPEWKMGAISRLGFGLLNKVVLVYDECFWDREADMVGVLREPENGKDPMNQESYVDVRGRFYMFWNCYRTAGKPVLVALMAGNAAEAVEKEDDDVLIEEATTVLKKMHPGKHVLQPRESIVTRWKKDPYAKGSYSYVGPKATGEDYDLLQKDVDGRVYFAGEATCRTHPATVHGAYLSGLKAAKEVLEHFIGPINVPTDKHIVVPTEIATAMAKVKVESRRTQYKESWTQKAKRLKRERVQAAEEACEAALVEKLGEKPMKAKRRPANPFLVFQKESWSRIKAEADRIHQERTGNPNAKASRDEIRALLGKAWRDMSLDEQKPYREFTESNKAANSGSVADFNNQLLEWERQAETFSKTFMDAALAEPPSVEEAEANRMAAEEKAERMRLMEERKRYAHLYGPQSDDEDYEDEE</sequence>
<keyword evidence="5" id="KW-0472">Membrane</keyword>
<evidence type="ECO:0000256" key="4">
    <source>
        <dbReference type="SAM" id="MobiDB-lite"/>
    </source>
</evidence>
<evidence type="ECO:0000256" key="2">
    <source>
        <dbReference type="ARBA" id="ARBA00023002"/>
    </source>
</evidence>
<feature type="compositionally biased region" description="Polar residues" evidence="4">
    <location>
        <begin position="234"/>
        <end position="248"/>
    </location>
</feature>
<dbReference type="SUPFAM" id="SSF54373">
    <property type="entry name" value="FAD-linked reductases, C-terminal domain"/>
    <property type="match status" value="1"/>
</dbReference>
<dbReference type="Pfam" id="PF04433">
    <property type="entry name" value="SWIRM"/>
    <property type="match status" value="1"/>
</dbReference>
<dbReference type="InterPro" id="IPR007526">
    <property type="entry name" value="SWIRM"/>
</dbReference>
<keyword evidence="5" id="KW-1133">Transmembrane helix</keyword>
<dbReference type="CDD" id="cd00084">
    <property type="entry name" value="HMG-box_SF"/>
    <property type="match status" value="1"/>
</dbReference>